<feature type="signal peptide" evidence="11">
    <location>
        <begin position="1"/>
        <end position="25"/>
    </location>
</feature>
<feature type="chain" id="PRO_5040495855" evidence="11">
    <location>
        <begin position="26"/>
        <end position="450"/>
    </location>
</feature>
<dbReference type="RefSeq" id="XP_040775546.1">
    <property type="nucleotide sequence ID" value="XM_040924219.1"/>
</dbReference>
<accession>A0A9P5CP39</accession>
<dbReference type="SUPFAM" id="SSF51126">
    <property type="entry name" value="Pectin lyase-like"/>
    <property type="match status" value="1"/>
</dbReference>
<evidence type="ECO:0000256" key="3">
    <source>
        <dbReference type="ARBA" id="ARBA00022525"/>
    </source>
</evidence>
<dbReference type="GO" id="GO:0005975">
    <property type="term" value="P:carbohydrate metabolic process"/>
    <property type="evidence" value="ECO:0007669"/>
    <property type="project" value="InterPro"/>
</dbReference>
<protein>
    <submittedName>
        <fullName evidence="12">Family 28 glycoside hydrolase</fullName>
    </submittedName>
</protein>
<dbReference type="GO" id="GO:0071555">
    <property type="term" value="P:cell wall organization"/>
    <property type="evidence" value="ECO:0007669"/>
    <property type="project" value="UniProtKB-KW"/>
</dbReference>
<dbReference type="InterPro" id="IPR000743">
    <property type="entry name" value="Glyco_hydro_28"/>
</dbReference>
<evidence type="ECO:0000256" key="6">
    <source>
        <dbReference type="ARBA" id="ARBA00023157"/>
    </source>
</evidence>
<evidence type="ECO:0000313" key="13">
    <source>
        <dbReference type="Proteomes" id="UP000803844"/>
    </source>
</evidence>
<organism evidence="12 13">
    <name type="scientific">Cryphonectria parasitica (strain ATCC 38755 / EP155)</name>
    <dbReference type="NCBI Taxonomy" id="660469"/>
    <lineage>
        <taxon>Eukaryota</taxon>
        <taxon>Fungi</taxon>
        <taxon>Dikarya</taxon>
        <taxon>Ascomycota</taxon>
        <taxon>Pezizomycotina</taxon>
        <taxon>Sordariomycetes</taxon>
        <taxon>Sordariomycetidae</taxon>
        <taxon>Diaporthales</taxon>
        <taxon>Cryphonectriaceae</taxon>
        <taxon>Cryphonectria-Endothia species complex</taxon>
        <taxon>Cryphonectria</taxon>
    </lineage>
</organism>
<dbReference type="Gene3D" id="2.160.20.10">
    <property type="entry name" value="Single-stranded right-handed beta-helix, Pectin lyase-like"/>
    <property type="match status" value="1"/>
</dbReference>
<dbReference type="PANTHER" id="PTHR31736:SF19">
    <property type="entry name" value="PECTIN LYASE SUPERFAMILY PROTEIN-RELATED"/>
    <property type="match status" value="1"/>
</dbReference>
<dbReference type="AlphaFoldDB" id="A0A9P5CP39"/>
<comment type="similarity">
    <text evidence="2 10">Belongs to the glycosyl hydrolase 28 family.</text>
</comment>
<keyword evidence="9" id="KW-0961">Cell wall biogenesis/degradation</keyword>
<dbReference type="OrthoDB" id="2268901at2759"/>
<name>A0A9P5CP39_CRYP1</name>
<sequence length="450" mass="47965">MASFLSRLSRALPALLLWSAPVVRAGLAPSPYTVGPLTSSDDKWATKVCDVTKYGAVADGVTDFGPALLAAFEACIDGGVVNIPSGTFAMATWQTLSGGSAWAINLEGTIIRTGTAGGHMIVVEDTTDFEIYSSNGGGAIQGYGYEFLENGEYGPRLLRLIDVDQFSVHDIRLVDSPAFHLILDTCSNGEVYNVIVRGANMGGLDGIDVWGFNIWVHDVEVTNKDECVTIKNPSNHILVENVYCNWSGGCSIGSLGEDTDIYEVTYENIYSQNCNSMMFFKSNGGNGSVYDSQFTNFIGHSNAYSLIINAYWSDETVAAGDGVLYTDLTFSDWTGDCADGALRGPIALWCPTDQPCDGITIEDFALWTAEGSYEYYSCENAWGTGDCLRAGTAHTAYSMSTVTVSATPAGWSAARMPSDITSGLGITTSIAIPPLPTTFFPGATPISAIP</sequence>
<dbReference type="PANTHER" id="PTHR31736">
    <property type="match status" value="1"/>
</dbReference>
<dbReference type="Pfam" id="PF00295">
    <property type="entry name" value="Glyco_hydro_28"/>
    <property type="match status" value="1"/>
</dbReference>
<evidence type="ECO:0000256" key="9">
    <source>
        <dbReference type="ARBA" id="ARBA00023316"/>
    </source>
</evidence>
<keyword evidence="8 10" id="KW-0326">Glycosidase</keyword>
<dbReference type="InterPro" id="IPR011050">
    <property type="entry name" value="Pectin_lyase_fold/virulence"/>
</dbReference>
<proteinExistence type="inferred from homology"/>
<dbReference type="InterPro" id="IPR012334">
    <property type="entry name" value="Pectin_lyas_fold"/>
</dbReference>
<dbReference type="Proteomes" id="UP000803844">
    <property type="component" value="Unassembled WGS sequence"/>
</dbReference>
<keyword evidence="13" id="KW-1185">Reference proteome</keyword>
<evidence type="ECO:0000256" key="7">
    <source>
        <dbReference type="ARBA" id="ARBA00023180"/>
    </source>
</evidence>
<evidence type="ECO:0000313" key="12">
    <source>
        <dbReference type="EMBL" id="KAF3764585.1"/>
    </source>
</evidence>
<keyword evidence="6" id="KW-1015">Disulfide bond</keyword>
<evidence type="ECO:0000256" key="4">
    <source>
        <dbReference type="ARBA" id="ARBA00022729"/>
    </source>
</evidence>
<dbReference type="GO" id="GO:0046576">
    <property type="term" value="F:rhamnogalacturonan alpha-L-rhamnopyranosyl-(1-&gt;4)-alpha-D-galactopyranosyluronide lyase activity"/>
    <property type="evidence" value="ECO:0007669"/>
    <property type="project" value="UniProtKB-ARBA"/>
</dbReference>
<evidence type="ECO:0000256" key="2">
    <source>
        <dbReference type="ARBA" id="ARBA00008834"/>
    </source>
</evidence>
<dbReference type="GO" id="GO:0005576">
    <property type="term" value="C:extracellular region"/>
    <property type="evidence" value="ECO:0007669"/>
    <property type="project" value="UniProtKB-SubCell"/>
</dbReference>
<evidence type="ECO:0000256" key="11">
    <source>
        <dbReference type="SAM" id="SignalP"/>
    </source>
</evidence>
<dbReference type="GeneID" id="63841348"/>
<dbReference type="EMBL" id="MU032348">
    <property type="protein sequence ID" value="KAF3764585.1"/>
    <property type="molecule type" value="Genomic_DNA"/>
</dbReference>
<gene>
    <name evidence="12" type="ORF">M406DRAFT_43324</name>
</gene>
<keyword evidence="7" id="KW-0325">Glycoprotein</keyword>
<reference evidence="12" key="1">
    <citation type="journal article" date="2020" name="Phytopathology">
        <title>Genome sequence of the chestnut blight fungus Cryphonectria parasitica EP155: A fundamental resource for an archetypical invasive plant pathogen.</title>
        <authorList>
            <person name="Crouch J.A."/>
            <person name="Dawe A."/>
            <person name="Aerts A."/>
            <person name="Barry K."/>
            <person name="Churchill A.C.L."/>
            <person name="Grimwood J."/>
            <person name="Hillman B."/>
            <person name="Milgroom M.G."/>
            <person name="Pangilinan J."/>
            <person name="Smith M."/>
            <person name="Salamov A."/>
            <person name="Schmutz J."/>
            <person name="Yadav J."/>
            <person name="Grigoriev I.V."/>
            <person name="Nuss D."/>
        </authorList>
    </citation>
    <scope>NUCLEOTIDE SEQUENCE</scope>
    <source>
        <strain evidence="12">EP155</strain>
    </source>
</reference>
<comment type="subcellular location">
    <subcellularLocation>
        <location evidence="1">Secreted</location>
    </subcellularLocation>
</comment>
<keyword evidence="5 10" id="KW-0378">Hydrolase</keyword>
<evidence type="ECO:0000256" key="1">
    <source>
        <dbReference type="ARBA" id="ARBA00004613"/>
    </source>
</evidence>
<dbReference type="GO" id="GO:0004650">
    <property type="term" value="F:polygalacturonase activity"/>
    <property type="evidence" value="ECO:0007669"/>
    <property type="project" value="InterPro"/>
</dbReference>
<keyword evidence="4 11" id="KW-0732">Signal</keyword>
<evidence type="ECO:0000256" key="8">
    <source>
        <dbReference type="ARBA" id="ARBA00023295"/>
    </source>
</evidence>
<comment type="caution">
    <text evidence="12">The sequence shown here is derived from an EMBL/GenBank/DDBJ whole genome shotgun (WGS) entry which is preliminary data.</text>
</comment>
<keyword evidence="3" id="KW-0964">Secreted</keyword>
<evidence type="ECO:0000256" key="5">
    <source>
        <dbReference type="ARBA" id="ARBA00022801"/>
    </source>
</evidence>
<evidence type="ECO:0000256" key="10">
    <source>
        <dbReference type="RuleBase" id="RU361169"/>
    </source>
</evidence>